<evidence type="ECO:0000256" key="6">
    <source>
        <dbReference type="ARBA" id="ARBA00022801"/>
    </source>
</evidence>
<comment type="subunit">
    <text evidence="8">Homodimer.</text>
</comment>
<name>A0ABS7BQ58_9SPHN</name>
<evidence type="ECO:0000256" key="1">
    <source>
        <dbReference type="ARBA" id="ARBA00000109"/>
    </source>
</evidence>
<evidence type="ECO:0000256" key="2">
    <source>
        <dbReference type="ARBA" id="ARBA00010183"/>
    </source>
</evidence>
<evidence type="ECO:0000256" key="4">
    <source>
        <dbReference type="ARBA" id="ARBA00022722"/>
    </source>
</evidence>
<keyword evidence="3 8" id="KW-0507">mRNA processing</keyword>
<keyword evidence="8" id="KW-0819">tRNA processing</keyword>
<feature type="domain" description="DRBM" evidence="9">
    <location>
        <begin position="174"/>
        <end position="242"/>
    </location>
</feature>
<evidence type="ECO:0000256" key="8">
    <source>
        <dbReference type="HAMAP-Rule" id="MF_00104"/>
    </source>
</evidence>
<evidence type="ECO:0000256" key="7">
    <source>
        <dbReference type="ARBA" id="ARBA00022884"/>
    </source>
</evidence>
<feature type="binding site" evidence="8">
    <location>
        <position position="135"/>
    </location>
    <ligand>
        <name>Mg(2+)</name>
        <dbReference type="ChEBI" id="CHEBI:18420"/>
    </ligand>
</feature>
<dbReference type="CDD" id="cd10845">
    <property type="entry name" value="DSRM_RNAse_III_family"/>
    <property type="match status" value="1"/>
</dbReference>
<keyword evidence="4 8" id="KW-0540">Nuclease</keyword>
<dbReference type="SUPFAM" id="SSF69065">
    <property type="entry name" value="RNase III domain-like"/>
    <property type="match status" value="1"/>
</dbReference>
<dbReference type="GO" id="GO:0004525">
    <property type="term" value="F:ribonuclease III activity"/>
    <property type="evidence" value="ECO:0007669"/>
    <property type="project" value="UniProtKB-EC"/>
</dbReference>
<evidence type="ECO:0000259" key="10">
    <source>
        <dbReference type="PROSITE" id="PS50142"/>
    </source>
</evidence>
<dbReference type="Gene3D" id="3.30.160.20">
    <property type="match status" value="1"/>
</dbReference>
<reference evidence="11 12" key="1">
    <citation type="submission" date="2021-07" db="EMBL/GenBank/DDBJ databases">
        <title>Sphingomonas sp.</title>
        <authorList>
            <person name="Feng G."/>
            <person name="Li J."/>
            <person name="Pan M."/>
        </authorList>
    </citation>
    <scope>NUCLEOTIDE SEQUENCE [LARGE SCALE GENOMIC DNA]</scope>
    <source>
        <strain evidence="11 12">RRHST34</strain>
    </source>
</reference>
<dbReference type="InterPro" id="IPR000999">
    <property type="entry name" value="RNase_III_dom"/>
</dbReference>
<dbReference type="PANTHER" id="PTHR11207">
    <property type="entry name" value="RIBONUCLEASE III"/>
    <property type="match status" value="1"/>
</dbReference>
<comment type="function">
    <text evidence="8">Digests double-stranded RNA. Involved in the processing of primary rRNA transcript to yield the immediate precursors to the large and small rRNAs (23S and 16S). Processes some mRNAs, and tRNAs when they are encoded in the rRNA operon. Processes pre-crRNA and tracrRNA of type II CRISPR loci if present in the organism.</text>
</comment>
<protein>
    <recommendedName>
        <fullName evidence="8">Ribonuclease 3</fullName>
        <ecNumber evidence="8">3.1.26.3</ecNumber>
    </recommendedName>
    <alternativeName>
        <fullName evidence="8">Ribonuclease III</fullName>
        <shortName evidence="8">RNase III</shortName>
    </alternativeName>
</protein>
<keyword evidence="7 8" id="KW-0694">RNA-binding</keyword>
<keyword evidence="5 8" id="KW-0255">Endonuclease</keyword>
<dbReference type="Pfam" id="PF00035">
    <property type="entry name" value="dsrm"/>
    <property type="match status" value="1"/>
</dbReference>
<keyword evidence="8" id="KW-0698">rRNA processing</keyword>
<evidence type="ECO:0000313" key="11">
    <source>
        <dbReference type="EMBL" id="MBW6531744.1"/>
    </source>
</evidence>
<dbReference type="SMART" id="SM00535">
    <property type="entry name" value="RIBOc"/>
    <property type="match status" value="1"/>
</dbReference>
<keyword evidence="8" id="KW-0479">Metal-binding</keyword>
<feature type="binding site" evidence="8">
    <location>
        <position position="62"/>
    </location>
    <ligand>
        <name>Mg(2+)</name>
        <dbReference type="ChEBI" id="CHEBI:18420"/>
    </ligand>
</feature>
<dbReference type="SMART" id="SM00358">
    <property type="entry name" value="DSRM"/>
    <property type="match status" value="1"/>
</dbReference>
<dbReference type="InterPro" id="IPR036389">
    <property type="entry name" value="RNase_III_sf"/>
</dbReference>
<dbReference type="EC" id="3.1.26.3" evidence="8"/>
<feature type="binding site" evidence="8">
    <location>
        <position position="138"/>
    </location>
    <ligand>
        <name>Mg(2+)</name>
        <dbReference type="ChEBI" id="CHEBI:18420"/>
    </ligand>
</feature>
<dbReference type="PROSITE" id="PS50137">
    <property type="entry name" value="DS_RBD"/>
    <property type="match status" value="1"/>
</dbReference>
<dbReference type="InterPro" id="IPR011907">
    <property type="entry name" value="RNase_III"/>
</dbReference>
<comment type="catalytic activity">
    <reaction evidence="1 8">
        <text>Endonucleolytic cleavage to 5'-phosphomonoester.</text>
        <dbReference type="EC" id="3.1.26.3"/>
    </reaction>
</comment>
<accession>A0ABS7BQ58</accession>
<organism evidence="11 12">
    <name type="scientific">Sphingomonas citri</name>
    <dbReference type="NCBI Taxonomy" id="2862499"/>
    <lineage>
        <taxon>Bacteria</taxon>
        <taxon>Pseudomonadati</taxon>
        <taxon>Pseudomonadota</taxon>
        <taxon>Alphaproteobacteria</taxon>
        <taxon>Sphingomonadales</taxon>
        <taxon>Sphingomonadaceae</taxon>
        <taxon>Sphingomonas</taxon>
    </lineage>
</organism>
<dbReference type="Proteomes" id="UP000759103">
    <property type="component" value="Unassembled WGS sequence"/>
</dbReference>
<dbReference type="InterPro" id="IPR014720">
    <property type="entry name" value="dsRBD_dom"/>
</dbReference>
<proteinExistence type="inferred from homology"/>
<dbReference type="PROSITE" id="PS00517">
    <property type="entry name" value="RNASE_3_1"/>
    <property type="match status" value="1"/>
</dbReference>
<evidence type="ECO:0000256" key="5">
    <source>
        <dbReference type="ARBA" id="ARBA00022759"/>
    </source>
</evidence>
<dbReference type="HAMAP" id="MF_00104">
    <property type="entry name" value="RNase_III"/>
    <property type="match status" value="1"/>
</dbReference>
<dbReference type="EMBL" id="JAHXZN010000004">
    <property type="protein sequence ID" value="MBW6531744.1"/>
    <property type="molecule type" value="Genomic_DNA"/>
</dbReference>
<evidence type="ECO:0000259" key="9">
    <source>
        <dbReference type="PROSITE" id="PS50137"/>
    </source>
</evidence>
<evidence type="ECO:0000256" key="3">
    <source>
        <dbReference type="ARBA" id="ARBA00022664"/>
    </source>
</evidence>
<gene>
    <name evidence="8 11" type="primary">rnc</name>
    <name evidence="11" type="ORF">KZ820_13450</name>
</gene>
<feature type="domain" description="RNase III" evidence="10">
    <location>
        <begin position="23"/>
        <end position="149"/>
    </location>
</feature>
<comment type="cofactor">
    <cofactor evidence="8">
        <name>Mg(2+)</name>
        <dbReference type="ChEBI" id="CHEBI:18420"/>
    </cofactor>
</comment>
<comment type="subcellular location">
    <subcellularLocation>
        <location evidence="8">Cytoplasm</location>
    </subcellularLocation>
</comment>
<keyword evidence="6 8" id="KW-0378">Hydrolase</keyword>
<sequence length="253" mass="26833">MGLGGAVPPHRGGLLSDAGDDLAGWVEAQFGVRADDTAPFKRALTHSSHAEGLAGASYERLEFLGDRVLGLSMAEWLVELFPAEPEGQLSKRFNALVTGAVCAEVAREIGADARVRLGKQARDDGAQHSDNVLGDVVEALLGAVYLTAGLAPARAAVRRLWQDKVHVEARAPQHPKSALQEWAAANRRAVPSYAIVERAGPGHAPRFTVRATVGKDEMLAEGTSKQEAETEAAKALLAALSAQAAPTRGRRRR</sequence>
<keyword evidence="8" id="KW-0963">Cytoplasm</keyword>
<dbReference type="NCBIfam" id="TIGR02191">
    <property type="entry name" value="RNaseIII"/>
    <property type="match status" value="1"/>
</dbReference>
<evidence type="ECO:0000313" key="12">
    <source>
        <dbReference type="Proteomes" id="UP000759103"/>
    </source>
</evidence>
<dbReference type="SUPFAM" id="SSF54768">
    <property type="entry name" value="dsRNA-binding domain-like"/>
    <property type="match status" value="1"/>
</dbReference>
<keyword evidence="8" id="KW-0699">rRNA-binding</keyword>
<feature type="active site" evidence="8">
    <location>
        <position position="66"/>
    </location>
</feature>
<dbReference type="Gene3D" id="1.10.1520.10">
    <property type="entry name" value="Ribonuclease III domain"/>
    <property type="match status" value="1"/>
</dbReference>
<comment type="similarity">
    <text evidence="2">Belongs to the ribonuclease III family.</text>
</comment>
<dbReference type="PANTHER" id="PTHR11207:SF0">
    <property type="entry name" value="RIBONUCLEASE 3"/>
    <property type="match status" value="1"/>
</dbReference>
<keyword evidence="8" id="KW-0460">Magnesium</keyword>
<dbReference type="PROSITE" id="PS50142">
    <property type="entry name" value="RNASE_3_2"/>
    <property type="match status" value="1"/>
</dbReference>
<keyword evidence="12" id="KW-1185">Reference proteome</keyword>
<comment type="caution">
    <text evidence="11">The sequence shown here is derived from an EMBL/GenBank/DDBJ whole genome shotgun (WGS) entry which is preliminary data.</text>
</comment>
<feature type="active site" evidence="8">
    <location>
        <position position="138"/>
    </location>
</feature>
<dbReference type="CDD" id="cd00593">
    <property type="entry name" value="RIBOc"/>
    <property type="match status" value="1"/>
</dbReference>
<dbReference type="Pfam" id="PF14622">
    <property type="entry name" value="Ribonucleas_3_3"/>
    <property type="match status" value="1"/>
</dbReference>